<organism evidence="2">
    <name type="scientific">marine sediment metagenome</name>
    <dbReference type="NCBI Taxonomy" id="412755"/>
    <lineage>
        <taxon>unclassified sequences</taxon>
        <taxon>metagenomes</taxon>
        <taxon>ecological metagenomes</taxon>
    </lineage>
</organism>
<gene>
    <name evidence="2" type="ORF">S01H1_12835</name>
</gene>
<evidence type="ECO:0000256" key="1">
    <source>
        <dbReference type="SAM" id="Phobius"/>
    </source>
</evidence>
<feature type="non-terminal residue" evidence="2">
    <location>
        <position position="1"/>
    </location>
</feature>
<sequence length="46" mass="4597">AKGEDGQALAEFTLVLALVALGAVVALTALGLAVSGFYESFADLIT</sequence>
<proteinExistence type="predicted"/>
<keyword evidence="1" id="KW-0472">Membrane</keyword>
<evidence type="ECO:0000313" key="2">
    <source>
        <dbReference type="EMBL" id="GAF70958.1"/>
    </source>
</evidence>
<accession>X0RQC2</accession>
<dbReference type="EMBL" id="BARS01006599">
    <property type="protein sequence ID" value="GAF70958.1"/>
    <property type="molecule type" value="Genomic_DNA"/>
</dbReference>
<comment type="caution">
    <text evidence="2">The sequence shown here is derived from an EMBL/GenBank/DDBJ whole genome shotgun (WGS) entry which is preliminary data.</text>
</comment>
<protein>
    <recommendedName>
        <fullName evidence="3">Flp/Fap pilin component</fullName>
    </recommendedName>
</protein>
<reference evidence="2" key="1">
    <citation type="journal article" date="2014" name="Front. Microbiol.">
        <title>High frequency of phylogenetically diverse reductive dehalogenase-homologous genes in deep subseafloor sedimentary metagenomes.</title>
        <authorList>
            <person name="Kawai M."/>
            <person name="Futagami T."/>
            <person name="Toyoda A."/>
            <person name="Takaki Y."/>
            <person name="Nishi S."/>
            <person name="Hori S."/>
            <person name="Arai W."/>
            <person name="Tsubouchi T."/>
            <person name="Morono Y."/>
            <person name="Uchiyama I."/>
            <person name="Ito T."/>
            <person name="Fujiyama A."/>
            <person name="Inagaki F."/>
            <person name="Takami H."/>
        </authorList>
    </citation>
    <scope>NUCLEOTIDE SEQUENCE</scope>
    <source>
        <strain evidence="2">Expedition CK06-06</strain>
    </source>
</reference>
<name>X0RQC2_9ZZZZ</name>
<dbReference type="AlphaFoldDB" id="X0RQC2"/>
<evidence type="ECO:0008006" key="3">
    <source>
        <dbReference type="Google" id="ProtNLM"/>
    </source>
</evidence>
<keyword evidence="1" id="KW-1133">Transmembrane helix</keyword>
<keyword evidence="1" id="KW-0812">Transmembrane</keyword>
<feature type="transmembrane region" description="Helical" evidence="1">
    <location>
        <begin position="12"/>
        <end position="38"/>
    </location>
</feature>